<gene>
    <name evidence="2" type="ORF">ABHF33_00370</name>
</gene>
<accession>A0AAU7FA21</accession>
<evidence type="ECO:0000259" key="1">
    <source>
        <dbReference type="Pfam" id="PF12275"/>
    </source>
</evidence>
<dbReference type="Pfam" id="PF12275">
    <property type="entry name" value="DUF3616"/>
    <property type="match status" value="1"/>
</dbReference>
<name>A0AAU7FA21_9NEIS</name>
<evidence type="ECO:0000313" key="2">
    <source>
        <dbReference type="EMBL" id="XBM00772.1"/>
    </source>
</evidence>
<reference evidence="2" key="1">
    <citation type="submission" date="2024-05" db="EMBL/GenBank/DDBJ databases">
        <authorList>
            <person name="Yang L."/>
            <person name="Pan L."/>
        </authorList>
    </citation>
    <scope>NUCLEOTIDE SEQUENCE</scope>
    <source>
        <strain evidence="2">FCG-7</strain>
    </source>
</reference>
<dbReference type="KEGG" id="cmav:ABHF33_00370"/>
<feature type="domain" description="DUF3616" evidence="1">
    <location>
        <begin position="23"/>
        <end position="356"/>
    </location>
</feature>
<protein>
    <submittedName>
        <fullName evidence="2">DUF3616 domain-containing protein</fullName>
    </submittedName>
</protein>
<dbReference type="EMBL" id="CP157355">
    <property type="protein sequence ID" value="XBM00772.1"/>
    <property type="molecule type" value="Genomic_DNA"/>
</dbReference>
<organism evidence="2">
    <name type="scientific">Chitinibacter mangrovi</name>
    <dbReference type="NCBI Taxonomy" id="3153927"/>
    <lineage>
        <taxon>Bacteria</taxon>
        <taxon>Pseudomonadati</taxon>
        <taxon>Pseudomonadota</taxon>
        <taxon>Betaproteobacteria</taxon>
        <taxon>Neisseriales</taxon>
        <taxon>Chitinibacteraceae</taxon>
        <taxon>Chitinibacter</taxon>
    </lineage>
</organism>
<dbReference type="RefSeq" id="WP_348945106.1">
    <property type="nucleotide sequence ID" value="NZ_CP157355.1"/>
</dbReference>
<dbReference type="InterPro" id="IPR022060">
    <property type="entry name" value="DUF3616"/>
</dbReference>
<dbReference type="AlphaFoldDB" id="A0AAU7FA21"/>
<proteinExistence type="predicted"/>
<sequence length="363" mass="39747">MKTQLEPHAVRLEFDEELLVHANLSGAAFVGNELWVAGDEACGLDRLQALPQLGAEQLRFGQGIHFPLADYLDLPDAADIEADIEGLDFHGGYLWLVGSHGLKRKAPRAGYSEKKNLERLATVSSDGNRCLLARIPVIAVQDGNTLSKHTPEGLSAARLRGNTLENDLSKLLKKDRHYGAYLAIPGKDNGFDIEGLAVCDERILLGLRGPVLRGWAGLLEIRSREQKGELRLDDIAQSDEKLRKHFLNLAGLGIRDLHWSGDDLIILAGPTMALDGAIRVFRWPDAAQAMANVDPSASEVLWETGPIEMLSLPYGAGQDRAEAITALPSGQEQQWLVLYDAPSAQRKLSEQTVLGDLITFKQD</sequence>